<feature type="transmembrane region" description="Helical" evidence="1">
    <location>
        <begin position="7"/>
        <end position="23"/>
    </location>
</feature>
<accession>A0A4U8TUN2</accession>
<comment type="caution">
    <text evidence="2">The sequence shown here is derived from an EMBL/GenBank/DDBJ whole genome shotgun (WGS) entry which is preliminary data.</text>
</comment>
<evidence type="ECO:0008006" key="4">
    <source>
        <dbReference type="Google" id="ProtNLM"/>
    </source>
</evidence>
<feature type="transmembrane region" description="Helical" evidence="1">
    <location>
        <begin position="129"/>
        <end position="149"/>
    </location>
</feature>
<keyword evidence="1" id="KW-0472">Membrane</keyword>
<evidence type="ECO:0000256" key="1">
    <source>
        <dbReference type="SAM" id="Phobius"/>
    </source>
</evidence>
<name>A0A4U8TUN2_9HELI</name>
<keyword evidence="3" id="KW-1185">Reference proteome</keyword>
<proteinExistence type="predicted"/>
<sequence>MRRNSTYKQTLLSFFLFLGFYIYESIASMQMWLPPLIGVCLVLFIRFGKDDGGYRFLAIIGGLAFIESENALPIGSLLVLFLILSLFVIPRIQYVFNTIRATRIACVILAYVSLYIGTLLLDVIMGSSIAPNIMMILYYIVIEIVIVMFL</sequence>
<dbReference type="AlphaFoldDB" id="A0A4U8TUN2"/>
<dbReference type="EMBL" id="JRMQ02000002">
    <property type="protein sequence ID" value="TLE02768.1"/>
    <property type="molecule type" value="Genomic_DNA"/>
</dbReference>
<protein>
    <recommendedName>
        <fullName evidence="4">Rod shape-determining protein MreD</fullName>
    </recommendedName>
</protein>
<dbReference type="OrthoDB" id="5328612at2"/>
<organism evidence="2 3">
    <name type="scientific">Helicobacter japonicus</name>
    <dbReference type="NCBI Taxonomy" id="425400"/>
    <lineage>
        <taxon>Bacteria</taxon>
        <taxon>Pseudomonadati</taxon>
        <taxon>Campylobacterota</taxon>
        <taxon>Epsilonproteobacteria</taxon>
        <taxon>Campylobacterales</taxon>
        <taxon>Helicobacteraceae</taxon>
        <taxon>Helicobacter</taxon>
    </lineage>
</organism>
<keyword evidence="1" id="KW-1133">Transmembrane helix</keyword>
<gene>
    <name evidence="2" type="ORF">LS65_002250</name>
</gene>
<evidence type="ECO:0000313" key="2">
    <source>
        <dbReference type="EMBL" id="TLE02768.1"/>
    </source>
</evidence>
<keyword evidence="1" id="KW-0812">Transmembrane</keyword>
<dbReference type="STRING" id="425400.LS65_03335"/>
<evidence type="ECO:0000313" key="3">
    <source>
        <dbReference type="Proteomes" id="UP000029707"/>
    </source>
</evidence>
<reference evidence="2 3" key="1">
    <citation type="journal article" date="2014" name="Genome Announc.">
        <title>Draft genome sequences of eight enterohepatic helicobacter species isolated from both laboratory and wild rodents.</title>
        <authorList>
            <person name="Sheh A."/>
            <person name="Shen Z."/>
            <person name="Fox J.G."/>
        </authorList>
    </citation>
    <scope>NUCLEOTIDE SEQUENCE [LARGE SCALE GENOMIC DNA]</scope>
    <source>
        <strain evidence="2 3">MIT 01-6451</strain>
    </source>
</reference>
<dbReference type="Proteomes" id="UP000029707">
    <property type="component" value="Unassembled WGS sequence"/>
</dbReference>
<feature type="transmembrane region" description="Helical" evidence="1">
    <location>
        <begin position="74"/>
        <end position="92"/>
    </location>
</feature>
<dbReference type="RefSeq" id="WP_034361267.1">
    <property type="nucleotide sequence ID" value="NZ_CAPODW010000001.1"/>
</dbReference>
<feature type="transmembrane region" description="Helical" evidence="1">
    <location>
        <begin position="104"/>
        <end position="123"/>
    </location>
</feature>